<keyword evidence="1" id="KW-0472">Membrane</keyword>
<evidence type="ECO:0000313" key="3">
    <source>
        <dbReference type="EMBL" id="ANP47737.1"/>
    </source>
</evidence>
<organism evidence="3 4">
    <name type="scientific">Candidatus Viadribacter manganicus</name>
    <dbReference type="NCBI Taxonomy" id="1759059"/>
    <lineage>
        <taxon>Bacteria</taxon>
        <taxon>Pseudomonadati</taxon>
        <taxon>Pseudomonadota</taxon>
        <taxon>Alphaproteobacteria</taxon>
        <taxon>Hyphomonadales</taxon>
        <taxon>Hyphomonadaceae</taxon>
        <taxon>Candidatus Viadribacter</taxon>
    </lineage>
</organism>
<protein>
    <recommendedName>
        <fullName evidence="2">Extensin-like C-terminal domain-containing protein</fullName>
    </recommendedName>
</protein>
<sequence>MRILGIIPPPSKAEHERARIWAASALAALALLMLMLVIGAPPPEEADLMPEPLGAARLDDFQSDIAACRAALHGAGFQTERIADVSEANGCGYRNAVELTRSLHLYSGPVASSCASAAALVLWERDVVKPAAMRHYGQDVARIELAAPSYQCRRIAGRGDRRLSEHAHANAMDISGFTLANGRTVTVLAGWRGQQRDRLFLREVRDGACDYFQAVLSPDYNRAHRDHLHFDLGRDDMCR</sequence>
<dbReference type="STRING" id="1759059.ATE48_18450"/>
<evidence type="ECO:0000313" key="4">
    <source>
        <dbReference type="Proteomes" id="UP000092498"/>
    </source>
</evidence>
<keyword evidence="1" id="KW-0812">Transmembrane</keyword>
<gene>
    <name evidence="3" type="ORF">ATE48_18450</name>
</gene>
<dbReference type="InterPro" id="IPR009683">
    <property type="entry name" value="Extensin-like_C"/>
</dbReference>
<dbReference type="Pfam" id="PF06904">
    <property type="entry name" value="Extensin-like_C"/>
    <property type="match status" value="1"/>
</dbReference>
<dbReference type="AlphaFoldDB" id="A0A1B1AMD7"/>
<name>A0A1B1AMD7_9PROT</name>
<evidence type="ECO:0000256" key="1">
    <source>
        <dbReference type="SAM" id="Phobius"/>
    </source>
</evidence>
<dbReference type="Proteomes" id="UP000092498">
    <property type="component" value="Chromosome"/>
</dbReference>
<feature type="transmembrane region" description="Helical" evidence="1">
    <location>
        <begin position="20"/>
        <end position="40"/>
    </location>
</feature>
<dbReference type="EMBL" id="CP013244">
    <property type="protein sequence ID" value="ANP47737.1"/>
    <property type="molecule type" value="Genomic_DNA"/>
</dbReference>
<proteinExistence type="predicted"/>
<dbReference type="InParanoid" id="A0A1B1AMD7"/>
<keyword evidence="4" id="KW-1185">Reference proteome</keyword>
<evidence type="ECO:0000259" key="2">
    <source>
        <dbReference type="Pfam" id="PF06904"/>
    </source>
</evidence>
<keyword evidence="1" id="KW-1133">Transmembrane helix</keyword>
<dbReference type="KEGG" id="cbot:ATE48_18450"/>
<reference evidence="3 4" key="1">
    <citation type="submission" date="2015-11" db="EMBL/GenBank/DDBJ databases">
        <title>Whole-Genome Sequence of Candidatus Oderbacter manganicum from the National Park Lower Oder Valley, Germany.</title>
        <authorList>
            <person name="Braun B."/>
            <person name="Liere K."/>
            <person name="Szewzyk U."/>
        </authorList>
    </citation>
    <scope>NUCLEOTIDE SEQUENCE [LARGE SCALE GENOMIC DNA]</scope>
    <source>
        <strain evidence="3 4">OTSz_A_272</strain>
    </source>
</reference>
<accession>A0A1B1AMD7</accession>
<dbReference type="RefSeq" id="WP_083197460.1">
    <property type="nucleotide sequence ID" value="NZ_CP013244.1"/>
</dbReference>
<feature type="domain" description="Extensin-like C-terminal" evidence="2">
    <location>
        <begin position="67"/>
        <end position="239"/>
    </location>
</feature>